<dbReference type="PANTHER" id="PTHR33964:SF1">
    <property type="entry name" value="RE45066P"/>
    <property type="match status" value="1"/>
</dbReference>
<reference evidence="3" key="1">
    <citation type="submission" date="2020-07" db="EMBL/GenBank/DDBJ databases">
        <title>Multicomponent nature underlies the extraordinary mechanical properties of spider dragline silk.</title>
        <authorList>
            <person name="Kono N."/>
            <person name="Nakamura H."/>
            <person name="Mori M."/>
            <person name="Yoshida Y."/>
            <person name="Ohtoshi R."/>
            <person name="Malay A.D."/>
            <person name="Moran D.A.P."/>
            <person name="Tomita M."/>
            <person name="Numata K."/>
            <person name="Arakawa K."/>
        </authorList>
    </citation>
    <scope>NUCLEOTIDE SEQUENCE</scope>
</reference>
<protein>
    <submittedName>
        <fullName evidence="3">Uncharacterized protein</fullName>
    </submittedName>
</protein>
<sequence>MLLILLIPMALLPVLSLAEECTLHELQSCLESLQSVTQNNDLVFVTTRAELLALCTKLKDSVSCVDEHMKNCFSPTQTKVFNHVVAGARQFLSELCVAGPIQEAYLKHSPCYKNVSLSEEKCAPKYRHLIHLSENVEEQRNIDEGLRESCCAFNDFVLCKYVYVRKDCGQDAADFLEQHLDRISSPLIHEHCAHYTYATDSCSPSSASVHLPFDTLFLVTVLTLFLFLVGWKCN</sequence>
<dbReference type="Proteomes" id="UP000887116">
    <property type="component" value="Unassembled WGS sequence"/>
</dbReference>
<keyword evidence="1" id="KW-0472">Membrane</keyword>
<gene>
    <name evidence="3" type="primary">AVEN_90343_1</name>
    <name evidence="3" type="ORF">TNCT_667081</name>
</gene>
<keyword evidence="1" id="KW-1133">Transmembrane helix</keyword>
<evidence type="ECO:0000313" key="4">
    <source>
        <dbReference type="Proteomes" id="UP000887116"/>
    </source>
</evidence>
<dbReference type="EMBL" id="BMAO01018949">
    <property type="protein sequence ID" value="GFR27364.1"/>
    <property type="molecule type" value="Genomic_DNA"/>
</dbReference>
<proteinExistence type="predicted"/>
<name>A0A8X6IRX5_TRICU</name>
<keyword evidence="1" id="KW-0812">Transmembrane</keyword>
<feature type="chain" id="PRO_5036486216" evidence="2">
    <location>
        <begin position="19"/>
        <end position="234"/>
    </location>
</feature>
<feature type="transmembrane region" description="Helical" evidence="1">
    <location>
        <begin position="211"/>
        <end position="231"/>
    </location>
</feature>
<dbReference type="OrthoDB" id="6418170at2759"/>
<keyword evidence="2" id="KW-0732">Signal</keyword>
<comment type="caution">
    <text evidence="3">The sequence shown here is derived from an EMBL/GenBank/DDBJ whole genome shotgun (WGS) entry which is preliminary data.</text>
</comment>
<feature type="signal peptide" evidence="2">
    <location>
        <begin position="1"/>
        <end position="18"/>
    </location>
</feature>
<accession>A0A8X6IRX5</accession>
<evidence type="ECO:0000256" key="1">
    <source>
        <dbReference type="SAM" id="Phobius"/>
    </source>
</evidence>
<dbReference type="AlphaFoldDB" id="A0A8X6IRX5"/>
<evidence type="ECO:0000313" key="3">
    <source>
        <dbReference type="EMBL" id="GFR27364.1"/>
    </source>
</evidence>
<keyword evidence="4" id="KW-1185">Reference proteome</keyword>
<evidence type="ECO:0000256" key="2">
    <source>
        <dbReference type="SAM" id="SignalP"/>
    </source>
</evidence>
<organism evidence="3 4">
    <name type="scientific">Trichonephila clavata</name>
    <name type="common">Joro spider</name>
    <name type="synonym">Nephila clavata</name>
    <dbReference type="NCBI Taxonomy" id="2740835"/>
    <lineage>
        <taxon>Eukaryota</taxon>
        <taxon>Metazoa</taxon>
        <taxon>Ecdysozoa</taxon>
        <taxon>Arthropoda</taxon>
        <taxon>Chelicerata</taxon>
        <taxon>Arachnida</taxon>
        <taxon>Araneae</taxon>
        <taxon>Araneomorphae</taxon>
        <taxon>Entelegynae</taxon>
        <taxon>Araneoidea</taxon>
        <taxon>Nephilidae</taxon>
        <taxon>Trichonephila</taxon>
    </lineage>
</organism>
<dbReference type="PANTHER" id="PTHR33964">
    <property type="entry name" value="RE45066P-RELATED"/>
    <property type="match status" value="1"/>
</dbReference>